<dbReference type="EMBL" id="BLAB01000001">
    <property type="protein sequence ID" value="GER92963.1"/>
    <property type="molecule type" value="Genomic_DNA"/>
</dbReference>
<protein>
    <recommendedName>
        <fullName evidence="4">Pilus assembly protein PilO</fullName>
    </recommendedName>
</protein>
<keyword evidence="1" id="KW-0175">Coiled coil</keyword>
<dbReference type="InterPro" id="IPR014717">
    <property type="entry name" value="Transl_elong_EF1B/ribsomal_bS6"/>
</dbReference>
<proteinExistence type="predicted"/>
<comment type="caution">
    <text evidence="3">The sequence shown here is derived from an EMBL/GenBank/DDBJ whole genome shotgun (WGS) entry which is preliminary data.</text>
</comment>
<name>A0A5J4KZQ9_9ZZZZ</name>
<dbReference type="AlphaFoldDB" id="A0A5J4KZQ9"/>
<dbReference type="GO" id="GO:0043107">
    <property type="term" value="P:type IV pilus-dependent motility"/>
    <property type="evidence" value="ECO:0007669"/>
    <property type="project" value="InterPro"/>
</dbReference>
<dbReference type="Pfam" id="PF04350">
    <property type="entry name" value="PilO"/>
    <property type="match status" value="1"/>
</dbReference>
<dbReference type="PANTHER" id="PTHR39555">
    <property type="entry name" value="FIMBRIAL ASSEMBLY PROTEIN PILO-LIKE PROTEIN-RELATED"/>
    <property type="match status" value="1"/>
</dbReference>
<keyword evidence="2" id="KW-0472">Membrane</keyword>
<dbReference type="GO" id="GO:0043683">
    <property type="term" value="P:type IV pilus assembly"/>
    <property type="evidence" value="ECO:0007669"/>
    <property type="project" value="InterPro"/>
</dbReference>
<dbReference type="InterPro" id="IPR007445">
    <property type="entry name" value="PilO"/>
</dbReference>
<reference evidence="3" key="1">
    <citation type="submission" date="2019-10" db="EMBL/GenBank/DDBJ databases">
        <title>Metagenomic sequencing of thiosulfate-disproportionating enrichment culture.</title>
        <authorList>
            <person name="Umezawa K."/>
            <person name="Kojima H."/>
            <person name="Fukui M."/>
        </authorList>
    </citation>
    <scope>NUCLEOTIDE SEQUENCE</scope>
    <source>
        <strain evidence="3">45J</strain>
    </source>
</reference>
<gene>
    <name evidence="3" type="ORF">A45J_0694</name>
</gene>
<feature type="coiled-coil region" evidence="1">
    <location>
        <begin position="44"/>
        <end position="71"/>
    </location>
</feature>
<accession>A0A5J4KZQ9</accession>
<organism evidence="3">
    <name type="scientific">hot springs metagenome</name>
    <dbReference type="NCBI Taxonomy" id="433727"/>
    <lineage>
        <taxon>unclassified sequences</taxon>
        <taxon>metagenomes</taxon>
        <taxon>ecological metagenomes</taxon>
    </lineage>
</organism>
<dbReference type="PANTHER" id="PTHR39555:SF1">
    <property type="entry name" value="TYPE IV PILUS INNER MEMBRANE COMPONENT PILO"/>
    <property type="match status" value="1"/>
</dbReference>
<sequence length="211" mass="23989">MAFKLGFDIETMSPNKRKVLLVLPSLVIIILFGVLLIMPAFEERTKLIAEIDKQKSEIQVAQKNAAKLSTLIAENERLNGRLFELQMQIPEEREVSGLLKQVSELGIKSGLQIVSWKPKDKAVHSSKEVYEIPVEVEMRGNYHRLGQFFSNITKLSRVVNISNISIKTGDQKQKTATLNVSFTLMTYSFIPEKERKALEAASKEKKKEKKK</sequence>
<evidence type="ECO:0000256" key="1">
    <source>
        <dbReference type="SAM" id="Coils"/>
    </source>
</evidence>
<evidence type="ECO:0000313" key="3">
    <source>
        <dbReference type="EMBL" id="GER92963.1"/>
    </source>
</evidence>
<evidence type="ECO:0000256" key="2">
    <source>
        <dbReference type="SAM" id="Phobius"/>
    </source>
</evidence>
<feature type="transmembrane region" description="Helical" evidence="2">
    <location>
        <begin position="20"/>
        <end position="41"/>
    </location>
</feature>
<keyword evidence="2" id="KW-1133">Transmembrane helix</keyword>
<dbReference type="Gene3D" id="3.30.70.60">
    <property type="match status" value="1"/>
</dbReference>
<keyword evidence="2" id="KW-0812">Transmembrane</keyword>
<evidence type="ECO:0008006" key="4">
    <source>
        <dbReference type="Google" id="ProtNLM"/>
    </source>
</evidence>